<dbReference type="InterPro" id="IPR030676">
    <property type="entry name" value="CitT-rel"/>
</dbReference>
<keyword evidence="3 6" id="KW-0812">Transmembrane</keyword>
<reference evidence="7 8" key="1">
    <citation type="submission" date="2020-07" db="EMBL/GenBank/DDBJ databases">
        <title>Transfer of Campylobacter canadensis to the novel genus Avispirillum gen. nov., that also includes two novel species recovered from migratory waterfowl: Avispirillum anseris sp. nov. and Avispirillum brantae sp. nov.</title>
        <authorList>
            <person name="Miller W.G."/>
            <person name="Chapman M.H."/>
            <person name="Yee E."/>
            <person name="Inglis G.D."/>
        </authorList>
    </citation>
    <scope>NUCLEOTIDE SEQUENCE [LARGE SCALE GENOMIC DNA]</scope>
    <source>
        <strain evidence="7 8">L283</strain>
    </source>
</reference>
<dbReference type="RefSeq" id="WP_172234081.1">
    <property type="nucleotide sequence ID" value="NZ_CP035946.1"/>
</dbReference>
<organism evidence="7 8">
    <name type="scientific">Campylobacter canadensis</name>
    <dbReference type="NCBI Taxonomy" id="449520"/>
    <lineage>
        <taxon>Bacteria</taxon>
        <taxon>Pseudomonadati</taxon>
        <taxon>Campylobacterota</taxon>
        <taxon>Epsilonproteobacteria</taxon>
        <taxon>Campylobacterales</taxon>
        <taxon>Campylobacteraceae</taxon>
        <taxon>Campylobacter</taxon>
    </lineage>
</organism>
<protein>
    <submittedName>
        <fullName evidence="7">DASS family sodium-coupled anion symporter</fullName>
    </submittedName>
</protein>
<feature type="transmembrane region" description="Helical" evidence="6">
    <location>
        <begin position="29"/>
        <end position="47"/>
    </location>
</feature>
<keyword evidence="8" id="KW-1185">Reference proteome</keyword>
<comment type="similarity">
    <text evidence="2">Belongs to the SLC13A/DASS transporter (TC 2.A.47) family. DIT1 subfamily.</text>
</comment>
<accession>A0ABS7WVT7</accession>
<evidence type="ECO:0000256" key="1">
    <source>
        <dbReference type="ARBA" id="ARBA00004141"/>
    </source>
</evidence>
<keyword evidence="4 6" id="KW-1133">Transmembrane helix</keyword>
<dbReference type="InterPro" id="IPR001898">
    <property type="entry name" value="SLC13A/DASS"/>
</dbReference>
<feature type="transmembrane region" description="Helical" evidence="6">
    <location>
        <begin position="369"/>
        <end position="388"/>
    </location>
</feature>
<dbReference type="Proteomes" id="UP000786183">
    <property type="component" value="Unassembled WGS sequence"/>
</dbReference>
<evidence type="ECO:0000256" key="5">
    <source>
        <dbReference type="ARBA" id="ARBA00023136"/>
    </source>
</evidence>
<dbReference type="Pfam" id="PF00939">
    <property type="entry name" value="Na_sulph_symp"/>
    <property type="match status" value="1"/>
</dbReference>
<comment type="caution">
    <text evidence="7">The sequence shown here is derived from an EMBL/GenBank/DDBJ whole genome shotgun (WGS) entry which is preliminary data.</text>
</comment>
<evidence type="ECO:0000256" key="3">
    <source>
        <dbReference type="ARBA" id="ARBA00022692"/>
    </source>
</evidence>
<name>A0ABS7WVT7_9BACT</name>
<gene>
    <name evidence="7" type="ORF">AVCANL283_08665</name>
</gene>
<evidence type="ECO:0000313" key="7">
    <source>
        <dbReference type="EMBL" id="MBZ7988159.1"/>
    </source>
</evidence>
<feature type="transmembrane region" description="Helical" evidence="6">
    <location>
        <begin position="452"/>
        <end position="475"/>
    </location>
</feature>
<comment type="subcellular location">
    <subcellularLocation>
        <location evidence="1">Membrane</location>
        <topology evidence="1">Multi-pass membrane protein</topology>
    </subcellularLocation>
</comment>
<evidence type="ECO:0000256" key="6">
    <source>
        <dbReference type="SAM" id="Phobius"/>
    </source>
</evidence>
<sequence length="479" mass="51096">MKKIIITIILLLIPFIFAFILPVPKGLSYAAWVLFAIYIAAILGLVFKPVPNAIVLATAVTGVALFLGAELGGAKKATQSALSGYASPTTWIIISAFALSIAFTKTGLGARIAYLLINALGKSTLRLGYVTSFLDLIISPATPSNTARAGGIVFPIINSIANNLNPNKSGEANRAGAYLACNTYMSTKVTSFIFATAQASNFLVISAINTHFNLGLDWGMWALALVVPGIICLLFVPIITYIFIRPDVKKIDNKAIASQGLAKLGKITNREIMLIVIFIAALLGWSLPSILNAMGFKISINATAVALAAMCASVLTGVIKWEDIASSKEAISTLFWFGGIMSLSTLLKEHNFFTWLGALLEGTLTFKDHAFLAVVIIGLISIFIRYLFASATVYAVTIFPVFLLLAKAAGADVLTLCFVLAATNSFGGAITHYGGPAAPIIFGAGYNNVKEWWLTGTMVALISFVIILFVGGVWWKIVF</sequence>
<dbReference type="PIRSF" id="PIRSF002457">
    <property type="entry name" value="DASS"/>
    <property type="match status" value="1"/>
</dbReference>
<evidence type="ECO:0000256" key="4">
    <source>
        <dbReference type="ARBA" id="ARBA00022989"/>
    </source>
</evidence>
<dbReference type="NCBIfam" id="TIGR00785">
    <property type="entry name" value="dass"/>
    <property type="match status" value="1"/>
</dbReference>
<evidence type="ECO:0000256" key="2">
    <source>
        <dbReference type="ARBA" id="ARBA00007349"/>
    </source>
</evidence>
<feature type="transmembrane region" description="Helical" evidence="6">
    <location>
        <begin position="192"/>
        <end position="212"/>
    </location>
</feature>
<feature type="transmembrane region" description="Helical" evidence="6">
    <location>
        <begin position="330"/>
        <end position="347"/>
    </location>
</feature>
<feature type="transmembrane region" description="Helical" evidence="6">
    <location>
        <begin position="5"/>
        <end position="23"/>
    </location>
</feature>
<feature type="transmembrane region" description="Helical" evidence="6">
    <location>
        <begin position="54"/>
        <end position="71"/>
    </location>
</feature>
<feature type="transmembrane region" description="Helical" evidence="6">
    <location>
        <begin position="91"/>
        <end position="117"/>
    </location>
</feature>
<proteinExistence type="inferred from homology"/>
<feature type="transmembrane region" description="Helical" evidence="6">
    <location>
        <begin position="298"/>
        <end position="318"/>
    </location>
</feature>
<evidence type="ECO:0000313" key="8">
    <source>
        <dbReference type="Proteomes" id="UP000786183"/>
    </source>
</evidence>
<keyword evidence="5 6" id="KW-0472">Membrane</keyword>
<feature type="transmembrane region" description="Helical" evidence="6">
    <location>
        <begin position="272"/>
        <end position="292"/>
    </location>
</feature>
<feature type="transmembrane region" description="Helical" evidence="6">
    <location>
        <begin position="218"/>
        <end position="244"/>
    </location>
</feature>
<feature type="transmembrane region" description="Helical" evidence="6">
    <location>
        <begin position="395"/>
        <end position="421"/>
    </location>
</feature>
<dbReference type="PANTHER" id="PTHR42826">
    <property type="entry name" value="DICARBOXYLATE TRANSPORTER 2.1, CHLOROPLASTIC"/>
    <property type="match status" value="1"/>
</dbReference>
<dbReference type="EMBL" id="JACGBB010000041">
    <property type="protein sequence ID" value="MBZ7988159.1"/>
    <property type="molecule type" value="Genomic_DNA"/>
</dbReference>